<evidence type="ECO:0000256" key="1">
    <source>
        <dbReference type="ARBA" id="ARBA00012513"/>
    </source>
</evidence>
<gene>
    <name evidence="3" type="ORF">HaLaN_17946</name>
</gene>
<comment type="caution">
    <text evidence="3">The sequence shown here is derived from an EMBL/GenBank/DDBJ whole genome shotgun (WGS) entry which is preliminary data.</text>
</comment>
<name>A0A699ZMA3_HAELA</name>
<reference evidence="3 4" key="1">
    <citation type="submission" date="2020-02" db="EMBL/GenBank/DDBJ databases">
        <title>Draft genome sequence of Haematococcus lacustris strain NIES-144.</title>
        <authorList>
            <person name="Morimoto D."/>
            <person name="Nakagawa S."/>
            <person name="Yoshida T."/>
            <person name="Sawayama S."/>
        </authorList>
    </citation>
    <scope>NUCLEOTIDE SEQUENCE [LARGE SCALE GENOMIC DNA]</scope>
    <source>
        <strain evidence="3 4">NIES-144</strain>
    </source>
</reference>
<evidence type="ECO:0000313" key="4">
    <source>
        <dbReference type="Proteomes" id="UP000485058"/>
    </source>
</evidence>
<keyword evidence="4" id="KW-1185">Reference proteome</keyword>
<dbReference type="Proteomes" id="UP000485058">
    <property type="component" value="Unassembled WGS sequence"/>
</dbReference>
<keyword evidence="3" id="KW-0418">Kinase</keyword>
<dbReference type="EMBL" id="BLLF01001694">
    <property type="protein sequence ID" value="GFH20769.1"/>
    <property type="molecule type" value="Genomic_DNA"/>
</dbReference>
<organism evidence="3 4">
    <name type="scientific">Haematococcus lacustris</name>
    <name type="common">Green alga</name>
    <name type="synonym">Haematococcus pluvialis</name>
    <dbReference type="NCBI Taxonomy" id="44745"/>
    <lineage>
        <taxon>Eukaryota</taxon>
        <taxon>Viridiplantae</taxon>
        <taxon>Chlorophyta</taxon>
        <taxon>core chlorophytes</taxon>
        <taxon>Chlorophyceae</taxon>
        <taxon>CS clade</taxon>
        <taxon>Chlamydomonadales</taxon>
        <taxon>Haematococcaceae</taxon>
        <taxon>Haematococcus</taxon>
    </lineage>
</organism>
<dbReference type="GO" id="GO:0004674">
    <property type="term" value="F:protein serine/threonine kinase activity"/>
    <property type="evidence" value="ECO:0007669"/>
    <property type="project" value="UniProtKB-EC"/>
</dbReference>
<feature type="non-terminal residue" evidence="3">
    <location>
        <position position="124"/>
    </location>
</feature>
<dbReference type="AlphaFoldDB" id="A0A699ZMA3"/>
<keyword evidence="3" id="KW-0808">Transferase</keyword>
<feature type="non-terminal residue" evidence="3">
    <location>
        <position position="1"/>
    </location>
</feature>
<proteinExistence type="predicted"/>
<evidence type="ECO:0000313" key="3">
    <source>
        <dbReference type="EMBL" id="GFH20769.1"/>
    </source>
</evidence>
<dbReference type="PANTHER" id="PTHR13902">
    <property type="entry name" value="SERINE/THREONINE-PROTEIN KINASE WNK WITH NO LYSINE -RELATED"/>
    <property type="match status" value="1"/>
</dbReference>
<accession>A0A699ZMA3</accession>
<evidence type="ECO:0000256" key="2">
    <source>
        <dbReference type="SAM" id="MobiDB-lite"/>
    </source>
</evidence>
<feature type="compositionally biased region" description="Polar residues" evidence="2">
    <location>
        <begin position="42"/>
        <end position="58"/>
    </location>
</feature>
<dbReference type="Gene3D" id="3.30.200.20">
    <property type="entry name" value="Phosphorylase Kinase, domain 1"/>
    <property type="match status" value="1"/>
</dbReference>
<dbReference type="EC" id="2.7.11.1" evidence="1"/>
<dbReference type="InterPro" id="IPR050588">
    <property type="entry name" value="WNK_Ser-Thr_kinase"/>
</dbReference>
<feature type="region of interest" description="Disordered" evidence="2">
    <location>
        <begin position="42"/>
        <end position="67"/>
    </location>
</feature>
<protein>
    <recommendedName>
        <fullName evidence="1">non-specific serine/threonine protein kinase</fullName>
        <ecNumber evidence="1">2.7.11.1</ecNumber>
    </recommendedName>
</protein>
<sequence>MQVKCVQKCARSSSQDPLPSCAPCAPYAMAAAMRGLQWTNWRGQRGSSSAEPAMLSQQEENHDDEVVETDPEGRYYRYKEAVGRGRFKNVFKAFDTQIGIDVAWSKINADTSLLHLTEEQLAAV</sequence>